<evidence type="ECO:0000313" key="1">
    <source>
        <dbReference type="EMBL" id="CAG8841998.1"/>
    </source>
</evidence>
<gene>
    <name evidence="1" type="ORF">RPERSI_LOCUS32116</name>
</gene>
<proteinExistence type="predicted"/>
<comment type="caution">
    <text evidence="1">The sequence shown here is derived from an EMBL/GenBank/DDBJ whole genome shotgun (WGS) entry which is preliminary data.</text>
</comment>
<reference evidence="1" key="1">
    <citation type="submission" date="2021-06" db="EMBL/GenBank/DDBJ databases">
        <authorList>
            <person name="Kallberg Y."/>
            <person name="Tangrot J."/>
            <person name="Rosling A."/>
        </authorList>
    </citation>
    <scope>NUCLEOTIDE SEQUENCE</scope>
    <source>
        <strain evidence="1">MA461A</strain>
    </source>
</reference>
<dbReference type="EMBL" id="CAJVQC010132553">
    <property type="protein sequence ID" value="CAG8841998.1"/>
    <property type="molecule type" value="Genomic_DNA"/>
</dbReference>
<protein>
    <submittedName>
        <fullName evidence="1">7470_t:CDS:1</fullName>
    </submittedName>
</protein>
<keyword evidence="2" id="KW-1185">Reference proteome</keyword>
<feature type="non-terminal residue" evidence="1">
    <location>
        <position position="1"/>
    </location>
</feature>
<sequence>LCCDWETIGRGQRVCFQRFQCNNLVGSPVNCLIQGGYQNGGSGVNNDLINRIASYGNLTDACQAVNNRQLNGWNLTLDDCTNYRKC</sequence>
<dbReference type="Proteomes" id="UP000789920">
    <property type="component" value="Unassembled WGS sequence"/>
</dbReference>
<accession>A0ACA9SLN5</accession>
<evidence type="ECO:0000313" key="2">
    <source>
        <dbReference type="Proteomes" id="UP000789920"/>
    </source>
</evidence>
<name>A0ACA9SLN5_9GLOM</name>
<organism evidence="1 2">
    <name type="scientific">Racocetra persica</name>
    <dbReference type="NCBI Taxonomy" id="160502"/>
    <lineage>
        <taxon>Eukaryota</taxon>
        <taxon>Fungi</taxon>
        <taxon>Fungi incertae sedis</taxon>
        <taxon>Mucoromycota</taxon>
        <taxon>Glomeromycotina</taxon>
        <taxon>Glomeromycetes</taxon>
        <taxon>Diversisporales</taxon>
        <taxon>Gigasporaceae</taxon>
        <taxon>Racocetra</taxon>
    </lineage>
</organism>